<comment type="caution">
    <text evidence="2">The sequence shown here is derived from an EMBL/GenBank/DDBJ whole genome shotgun (WGS) entry which is preliminary data.</text>
</comment>
<proteinExistence type="predicted"/>
<organism evidence="2 3">
    <name type="scientific">Vibrio breoganii</name>
    <dbReference type="NCBI Taxonomy" id="553239"/>
    <lineage>
        <taxon>Bacteria</taxon>
        <taxon>Pseudomonadati</taxon>
        <taxon>Pseudomonadota</taxon>
        <taxon>Gammaproteobacteria</taxon>
        <taxon>Vibrionales</taxon>
        <taxon>Vibrionaceae</taxon>
        <taxon>Vibrio</taxon>
    </lineage>
</organism>
<reference evidence="3" key="1">
    <citation type="submission" date="2016-07" db="EMBL/GenBank/DDBJ databases">
        <title>Nontailed viruses are major unrecognized killers of bacteria in the ocean.</title>
        <authorList>
            <person name="Kauffman K."/>
            <person name="Hussain F."/>
            <person name="Yang J."/>
            <person name="Arevalo P."/>
            <person name="Brown J."/>
            <person name="Cutler M."/>
            <person name="Kelly L."/>
            <person name="Polz M.F."/>
        </authorList>
    </citation>
    <scope>NUCLEOTIDE SEQUENCE [LARGE SCALE GENOMIC DNA]</scope>
    <source>
        <strain evidence="3">10N.222.49.A5</strain>
    </source>
</reference>
<dbReference type="EMBL" id="MDBO01000075">
    <property type="protein sequence ID" value="PMP10253.1"/>
    <property type="molecule type" value="Genomic_DNA"/>
</dbReference>
<evidence type="ECO:0000313" key="3">
    <source>
        <dbReference type="Proteomes" id="UP000235611"/>
    </source>
</evidence>
<feature type="region of interest" description="Disordered" evidence="1">
    <location>
        <begin position="91"/>
        <end position="128"/>
    </location>
</feature>
<dbReference type="AlphaFoldDB" id="A0AAP8SWI9"/>
<dbReference type="RefSeq" id="WP_102477807.1">
    <property type="nucleotide sequence ID" value="NZ_MDBO01000075.1"/>
</dbReference>
<accession>A0AAP8SWI9</accession>
<protein>
    <submittedName>
        <fullName evidence="2">Uncharacterized protein</fullName>
    </submittedName>
</protein>
<evidence type="ECO:0000256" key="1">
    <source>
        <dbReference type="SAM" id="MobiDB-lite"/>
    </source>
</evidence>
<name>A0AAP8SWI9_9VIBR</name>
<gene>
    <name evidence="2" type="ORF">BCS93_11295</name>
</gene>
<sequence length="290" mass="33160">MTALTQVQQVDMPFAIQNLINAYNQEVAEHDDLLSERDELAGQVDRLQRLNAKLQSDIDHQSGEMGWLEVGVKELEEKLEASNVEAQTLRERLSDSERKVSELSKGNKKDSKQSKREANQVKRLKESAKKYQTRSVTLERDLKESDIKRTALAKELTMLVTDYKLMQEKIAKYRITPIYVDDGEALLVLPFTIQTSIGDGKPKEVVTLLHTRKGGVFRQVALNQHNEPNFSTIYKGPHSTFSDKTYQTANKLLDEPSDKVKELAKKWLYKVNVTQKGYMLFEDIDLNASK</sequence>
<evidence type="ECO:0000313" key="2">
    <source>
        <dbReference type="EMBL" id="PMP10253.1"/>
    </source>
</evidence>
<dbReference type="Proteomes" id="UP000235611">
    <property type="component" value="Unassembled WGS sequence"/>
</dbReference>